<proteinExistence type="predicted"/>
<keyword evidence="1" id="KW-0175">Coiled coil</keyword>
<evidence type="ECO:0000313" key="2">
    <source>
        <dbReference type="EMBL" id="GAH98233.1"/>
    </source>
</evidence>
<feature type="non-terminal residue" evidence="2">
    <location>
        <position position="1"/>
    </location>
</feature>
<comment type="caution">
    <text evidence="2">The sequence shown here is derived from an EMBL/GenBank/DDBJ whole genome shotgun (WGS) entry which is preliminary data.</text>
</comment>
<protein>
    <submittedName>
        <fullName evidence="2">Uncharacterized protein</fullName>
    </submittedName>
</protein>
<name>X1LVQ7_9ZZZZ</name>
<reference evidence="2" key="1">
    <citation type="journal article" date="2014" name="Front. Microbiol.">
        <title>High frequency of phylogenetically diverse reductive dehalogenase-homologous genes in deep subseafloor sedimentary metagenomes.</title>
        <authorList>
            <person name="Kawai M."/>
            <person name="Futagami T."/>
            <person name="Toyoda A."/>
            <person name="Takaki Y."/>
            <person name="Nishi S."/>
            <person name="Hori S."/>
            <person name="Arai W."/>
            <person name="Tsubouchi T."/>
            <person name="Morono Y."/>
            <person name="Uchiyama I."/>
            <person name="Ito T."/>
            <person name="Fujiyama A."/>
            <person name="Inagaki F."/>
            <person name="Takami H."/>
        </authorList>
    </citation>
    <scope>NUCLEOTIDE SEQUENCE</scope>
    <source>
        <strain evidence="2">Expedition CK06-06</strain>
    </source>
</reference>
<evidence type="ECO:0000256" key="1">
    <source>
        <dbReference type="SAM" id="Coils"/>
    </source>
</evidence>
<dbReference type="EMBL" id="BARV01001611">
    <property type="protein sequence ID" value="GAH98233.1"/>
    <property type="molecule type" value="Genomic_DNA"/>
</dbReference>
<organism evidence="2">
    <name type="scientific">marine sediment metagenome</name>
    <dbReference type="NCBI Taxonomy" id="412755"/>
    <lineage>
        <taxon>unclassified sequences</taxon>
        <taxon>metagenomes</taxon>
        <taxon>ecological metagenomes</taxon>
    </lineage>
</organism>
<dbReference type="AlphaFoldDB" id="X1LVQ7"/>
<gene>
    <name evidence="2" type="ORF">S06H3_04559</name>
</gene>
<feature type="coiled-coil region" evidence="1">
    <location>
        <begin position="125"/>
        <end position="152"/>
    </location>
</feature>
<accession>X1LVQ7</accession>
<sequence>IGELAAFKKEKEALEDDGKAIQRLIQNPLSEMEAALGERCLLKEENLEIKSEIEQLKESFSGALSRFKKLTFIEREKTIKPEEFILLDDTMVQKIVSTLKDKMRKISTDRKDDQKFTINSKLILVKDAYTEIKSLKRELEIFKQQLQSMELIYDEFVKKQKAALSSFLTAISKDMNEFYLYMNRAEEVDEIELIPLGEGDELIGITIEFKFHGSIARPPDKYLSESLLIF</sequence>